<dbReference type="WBParaSite" id="JU765_v2.g2994.t1">
    <property type="protein sequence ID" value="JU765_v2.g2994.t1"/>
    <property type="gene ID" value="JU765_v2.g2994"/>
</dbReference>
<organism evidence="1 2">
    <name type="scientific">Panagrolaimus sp. JU765</name>
    <dbReference type="NCBI Taxonomy" id="591449"/>
    <lineage>
        <taxon>Eukaryota</taxon>
        <taxon>Metazoa</taxon>
        <taxon>Ecdysozoa</taxon>
        <taxon>Nematoda</taxon>
        <taxon>Chromadorea</taxon>
        <taxon>Rhabditida</taxon>
        <taxon>Tylenchina</taxon>
        <taxon>Panagrolaimomorpha</taxon>
        <taxon>Panagrolaimoidea</taxon>
        <taxon>Panagrolaimidae</taxon>
        <taxon>Panagrolaimus</taxon>
    </lineage>
</organism>
<accession>A0AC34R2U3</accession>
<dbReference type="Proteomes" id="UP000887576">
    <property type="component" value="Unplaced"/>
</dbReference>
<proteinExistence type="predicted"/>
<name>A0AC34R2U3_9BILA</name>
<sequence>MTHFWLYYCENIIPGTWQATDEAELDKAMRTALDIGYRYFDTAALYRNEHIIGKILEEYIKNGKIKPALYRNEHIIGKILEEYIKDGKIKREDIYITTKLPLTGHDDPGKWIEESLKNLRTDYIDFGKGKPVLIPHIETWRGLEKYYKEGKLKAIGISNFNIEQIQELYNQAEIKPMNNQVECHILHPQKELYDFCKKLNITLTAYAPIGSPGRPDAVRNGVKQEENPLEHPITVKLSKKYNKTPAQILIRQMIQRGISTIPKSTNEKRLKENFDVFDFELTKEEMDEFNTIKDDKQLFLFDFVKDHPYHPWKDALKKRGLI</sequence>
<evidence type="ECO:0000313" key="1">
    <source>
        <dbReference type="Proteomes" id="UP000887576"/>
    </source>
</evidence>
<protein>
    <submittedName>
        <fullName evidence="2">NADP-dependent oxidoreductase domain-containing protein</fullName>
    </submittedName>
</protein>
<reference evidence="2" key="1">
    <citation type="submission" date="2022-11" db="UniProtKB">
        <authorList>
            <consortium name="WormBaseParasite"/>
        </authorList>
    </citation>
    <scope>IDENTIFICATION</scope>
</reference>
<evidence type="ECO:0000313" key="2">
    <source>
        <dbReference type="WBParaSite" id="JU765_v2.g2994.t1"/>
    </source>
</evidence>